<dbReference type="PANTHER" id="PTHR33143:SF3">
    <property type="entry name" value="VQ MOTIF-CONTAINING PROTEIN 17-RELATED"/>
    <property type="match status" value="1"/>
</dbReference>
<dbReference type="GO" id="GO:0005634">
    <property type="term" value="C:nucleus"/>
    <property type="evidence" value="ECO:0007669"/>
    <property type="project" value="TreeGrafter"/>
</dbReference>
<dbReference type="AlphaFoldDB" id="A0AAN8W5C9"/>
<dbReference type="Pfam" id="PF05678">
    <property type="entry name" value="VQ"/>
    <property type="match status" value="1"/>
</dbReference>
<comment type="caution">
    <text evidence="3">The sequence shown here is derived from an EMBL/GenBank/DDBJ whole genome shotgun (WGS) entry which is preliminary data.</text>
</comment>
<sequence length="169" mass="19305">MDGMMKKQTCMLQSSTPSAALSMHKDSQTISKTKPKIRIIHIFAPEIIKTDVANFRELVQRLTGKPTERDSTKNKKVRMIRRSSREEIKTTLDIEKSCHLRSDHQRMIKSDHHHHHQEELWRGENSGGFLGGLADLDGFIQEINGFPLIPLEANHGVNHQVDHAFGDLH</sequence>
<dbReference type="Proteomes" id="UP001370490">
    <property type="component" value="Unassembled WGS sequence"/>
</dbReference>
<evidence type="ECO:0000313" key="3">
    <source>
        <dbReference type="EMBL" id="KAK6941917.1"/>
    </source>
</evidence>
<evidence type="ECO:0000313" key="4">
    <source>
        <dbReference type="Proteomes" id="UP001370490"/>
    </source>
</evidence>
<dbReference type="EMBL" id="JBAMMX010000004">
    <property type="protein sequence ID" value="KAK6941917.1"/>
    <property type="molecule type" value="Genomic_DNA"/>
</dbReference>
<feature type="compositionally biased region" description="Polar residues" evidence="1">
    <location>
        <begin position="10"/>
        <end position="19"/>
    </location>
</feature>
<proteinExistence type="predicted"/>
<gene>
    <name evidence="3" type="ORF">RJ641_027294</name>
</gene>
<accession>A0AAN8W5C9</accession>
<evidence type="ECO:0000256" key="1">
    <source>
        <dbReference type="SAM" id="MobiDB-lite"/>
    </source>
</evidence>
<organism evidence="3 4">
    <name type="scientific">Dillenia turbinata</name>
    <dbReference type="NCBI Taxonomy" id="194707"/>
    <lineage>
        <taxon>Eukaryota</taxon>
        <taxon>Viridiplantae</taxon>
        <taxon>Streptophyta</taxon>
        <taxon>Embryophyta</taxon>
        <taxon>Tracheophyta</taxon>
        <taxon>Spermatophyta</taxon>
        <taxon>Magnoliopsida</taxon>
        <taxon>eudicotyledons</taxon>
        <taxon>Gunneridae</taxon>
        <taxon>Pentapetalae</taxon>
        <taxon>Dilleniales</taxon>
        <taxon>Dilleniaceae</taxon>
        <taxon>Dillenia</taxon>
    </lineage>
</organism>
<dbReference type="PANTHER" id="PTHR33143">
    <property type="entry name" value="F16F4.1 PROTEIN-RELATED"/>
    <property type="match status" value="1"/>
</dbReference>
<feature type="region of interest" description="Disordered" evidence="1">
    <location>
        <begin position="1"/>
        <end position="30"/>
    </location>
</feature>
<reference evidence="3 4" key="1">
    <citation type="submission" date="2023-12" db="EMBL/GenBank/DDBJ databases">
        <title>A high-quality genome assembly for Dillenia turbinata (Dilleniales).</title>
        <authorList>
            <person name="Chanderbali A."/>
        </authorList>
    </citation>
    <scope>NUCLEOTIDE SEQUENCE [LARGE SCALE GENOMIC DNA]</scope>
    <source>
        <strain evidence="3">LSX21</strain>
        <tissue evidence="3">Leaf</tissue>
    </source>
</reference>
<feature type="domain" description="VQ" evidence="2">
    <location>
        <begin position="42"/>
        <end position="67"/>
    </location>
</feature>
<name>A0AAN8W5C9_9MAGN</name>
<protein>
    <submittedName>
        <fullName evidence="3">VQ protein</fullName>
    </submittedName>
</protein>
<evidence type="ECO:0000259" key="2">
    <source>
        <dbReference type="Pfam" id="PF05678"/>
    </source>
</evidence>
<dbReference type="InterPro" id="IPR039607">
    <property type="entry name" value="VQ_8/17/18/20/21/25"/>
</dbReference>
<dbReference type="InterPro" id="IPR008889">
    <property type="entry name" value="VQ"/>
</dbReference>
<keyword evidence="4" id="KW-1185">Reference proteome</keyword>